<dbReference type="AlphaFoldDB" id="A0A5J6G7T6"/>
<sequence>MAVPKNFLGAWEGVPLSDTRVRVEFKKDEQHRTVARSFFLTGTSLCVVNKEPKKASKDSVSLGNARNENAFGSGTCEYLPSYTLKTRKDGNLNFATDNGQYKAVLFKARAGDAPVPQKYVGQWVPKGEEKNPTAQVTIEQAKTGGIFVKGWDNSRQKRCTWREILVFVDDTGLISRPLYRRGSVEPCGMAPTGARGYALSDSGILSMGNTAKKLEFVRKPDA</sequence>
<name>A0A5J6G7T6_STRKN</name>
<organism evidence="1 2">
    <name type="scientific">Streptomyces kanamyceticus</name>
    <dbReference type="NCBI Taxonomy" id="1967"/>
    <lineage>
        <taxon>Bacteria</taxon>
        <taxon>Bacillati</taxon>
        <taxon>Actinomycetota</taxon>
        <taxon>Actinomycetes</taxon>
        <taxon>Kitasatosporales</taxon>
        <taxon>Streptomycetaceae</taxon>
        <taxon>Streptomyces</taxon>
    </lineage>
</organism>
<reference evidence="1 2" key="1">
    <citation type="submission" date="2017-09" db="EMBL/GenBank/DDBJ databases">
        <authorList>
            <person name="Lee N."/>
            <person name="Cho B.-K."/>
        </authorList>
    </citation>
    <scope>NUCLEOTIDE SEQUENCE [LARGE SCALE GENOMIC DNA]</scope>
    <source>
        <strain evidence="1 2">ATCC 12853</strain>
    </source>
</reference>
<dbReference type="Proteomes" id="UP000325529">
    <property type="component" value="Chromosome"/>
</dbReference>
<keyword evidence="2" id="KW-1185">Reference proteome</keyword>
<dbReference type="KEGG" id="ska:CP970_01710"/>
<evidence type="ECO:0000313" key="1">
    <source>
        <dbReference type="EMBL" id="QEU89831.1"/>
    </source>
</evidence>
<dbReference type="EMBL" id="CP023699">
    <property type="protein sequence ID" value="QEU89831.1"/>
    <property type="molecule type" value="Genomic_DNA"/>
</dbReference>
<dbReference type="RefSeq" id="WP_150492862.1">
    <property type="nucleotide sequence ID" value="NZ_CP023699.1"/>
</dbReference>
<accession>A0A5J6G7T6</accession>
<evidence type="ECO:0000313" key="2">
    <source>
        <dbReference type="Proteomes" id="UP000325529"/>
    </source>
</evidence>
<proteinExistence type="predicted"/>
<gene>
    <name evidence="1" type="ORF">CP970_01710</name>
</gene>
<protein>
    <submittedName>
        <fullName evidence="1">Uncharacterized protein</fullName>
    </submittedName>
</protein>